<dbReference type="SMART" id="SM00181">
    <property type="entry name" value="EGF"/>
    <property type="match status" value="3"/>
</dbReference>
<evidence type="ECO:0000313" key="7">
    <source>
        <dbReference type="EMBL" id="CAJ1087289.1"/>
    </source>
</evidence>
<comment type="caution">
    <text evidence="5">Lacks conserved residue(s) required for the propagation of feature annotation.</text>
</comment>
<dbReference type="AlphaFoldDB" id="A0AAV1HQD0"/>
<feature type="domain" description="EGF-like" evidence="6">
    <location>
        <begin position="31"/>
        <end position="69"/>
    </location>
</feature>
<reference evidence="7" key="1">
    <citation type="submission" date="2023-08" db="EMBL/GenBank/DDBJ databases">
        <authorList>
            <person name="Alioto T."/>
            <person name="Alioto T."/>
            <person name="Gomez Garrido J."/>
        </authorList>
    </citation>
    <scope>NUCLEOTIDE SEQUENCE</scope>
</reference>
<dbReference type="GO" id="GO:0032991">
    <property type="term" value="C:protein-containing complex"/>
    <property type="evidence" value="ECO:0007669"/>
    <property type="project" value="TreeGrafter"/>
</dbReference>
<protein>
    <recommendedName>
        <fullName evidence="6">EGF-like domain-containing protein</fullName>
    </recommendedName>
</protein>
<evidence type="ECO:0000256" key="2">
    <source>
        <dbReference type="ARBA" id="ARBA00022729"/>
    </source>
</evidence>
<dbReference type="FunFam" id="2.10.25.10:FF:000148">
    <property type="entry name" value="Delta-like protein"/>
    <property type="match status" value="1"/>
</dbReference>
<sequence length="271" mass="29692">MLYPGCVHGTCNMPWQCNCERNWGGLLCDKDLNYCGQHQPCVNGGTCMNPEPDEYFCTCPQGYSGKTCQIAEHACTSIPCANGGTCHEVDTGFECQCPPGWEGPTCANNLDECASNPCTEGGTCINLEDGFECRYKTCYFSAEVKDEVKRVLLHMLDTADTSASRPTPDQPSVKLLAKRASLLLSVHDEILKEGASNEEEQLLCSPSSVQLHRYLSELPIKRSEDETVNDEAPRAERKCRAQSFGSAPMLTYETVRGASAHGKACALERQL</sequence>
<dbReference type="InterPro" id="IPR018097">
    <property type="entry name" value="EGF_Ca-bd_CS"/>
</dbReference>
<dbReference type="CDD" id="cd00054">
    <property type="entry name" value="EGF_CA"/>
    <property type="match status" value="3"/>
</dbReference>
<feature type="disulfide bond" evidence="5">
    <location>
        <begin position="97"/>
        <end position="106"/>
    </location>
</feature>
<gene>
    <name evidence="7" type="ORF">XNOV1_A000052</name>
</gene>
<dbReference type="InterPro" id="IPR001881">
    <property type="entry name" value="EGF-like_Ca-bd_dom"/>
</dbReference>
<dbReference type="InterPro" id="IPR000742">
    <property type="entry name" value="EGF"/>
</dbReference>
<dbReference type="InterPro" id="IPR051022">
    <property type="entry name" value="Notch_Cell-Fate_Det"/>
</dbReference>
<dbReference type="PANTHER" id="PTHR24049:SF22">
    <property type="entry name" value="DROSOPHILA CRUMBS HOMOLOG"/>
    <property type="match status" value="1"/>
</dbReference>
<evidence type="ECO:0000256" key="5">
    <source>
        <dbReference type="PROSITE-ProRule" id="PRU00076"/>
    </source>
</evidence>
<proteinExistence type="predicted"/>
<dbReference type="SUPFAM" id="SSF57196">
    <property type="entry name" value="EGF/Laminin"/>
    <property type="match status" value="3"/>
</dbReference>
<dbReference type="PROSITE" id="PS01187">
    <property type="entry name" value="EGF_CA"/>
    <property type="match status" value="1"/>
</dbReference>
<keyword evidence="2" id="KW-0732">Signal</keyword>
<dbReference type="Pfam" id="PF00008">
    <property type="entry name" value="EGF"/>
    <property type="match status" value="1"/>
</dbReference>
<dbReference type="Pfam" id="PF12661">
    <property type="entry name" value="hEGF"/>
    <property type="match status" value="2"/>
</dbReference>
<evidence type="ECO:0000256" key="3">
    <source>
        <dbReference type="ARBA" id="ARBA00022737"/>
    </source>
</evidence>
<keyword evidence="1 5" id="KW-0245">EGF-like domain</keyword>
<dbReference type="InterPro" id="IPR013032">
    <property type="entry name" value="EGF-like_CS"/>
</dbReference>
<dbReference type="GO" id="GO:0045197">
    <property type="term" value="P:establishment or maintenance of epithelial cell apical/basal polarity"/>
    <property type="evidence" value="ECO:0007669"/>
    <property type="project" value="TreeGrafter"/>
</dbReference>
<dbReference type="PROSITE" id="PS00022">
    <property type="entry name" value="EGF_1"/>
    <property type="match status" value="2"/>
</dbReference>
<organism evidence="7 8">
    <name type="scientific">Xyrichtys novacula</name>
    <name type="common">Pearly razorfish</name>
    <name type="synonym">Hemipteronotus novacula</name>
    <dbReference type="NCBI Taxonomy" id="13765"/>
    <lineage>
        <taxon>Eukaryota</taxon>
        <taxon>Metazoa</taxon>
        <taxon>Chordata</taxon>
        <taxon>Craniata</taxon>
        <taxon>Vertebrata</taxon>
        <taxon>Euteleostomi</taxon>
        <taxon>Actinopterygii</taxon>
        <taxon>Neopterygii</taxon>
        <taxon>Teleostei</taxon>
        <taxon>Neoteleostei</taxon>
        <taxon>Acanthomorphata</taxon>
        <taxon>Eupercaria</taxon>
        <taxon>Labriformes</taxon>
        <taxon>Labridae</taxon>
        <taxon>Xyrichtys</taxon>
    </lineage>
</organism>
<dbReference type="PROSITE" id="PS01186">
    <property type="entry name" value="EGF_2"/>
    <property type="match status" value="2"/>
</dbReference>
<dbReference type="Proteomes" id="UP001178508">
    <property type="component" value="Chromosome 24"/>
</dbReference>
<dbReference type="SMART" id="SM00179">
    <property type="entry name" value="EGF_CA"/>
    <property type="match status" value="3"/>
</dbReference>
<feature type="disulfide bond" evidence="5">
    <location>
        <begin position="59"/>
        <end position="68"/>
    </location>
</feature>
<dbReference type="FunFam" id="2.10.25.10:FF:000095">
    <property type="entry name" value="Notch, isoform B"/>
    <property type="match status" value="1"/>
</dbReference>
<feature type="domain" description="EGF-like" evidence="6">
    <location>
        <begin position="71"/>
        <end position="107"/>
    </location>
</feature>
<keyword evidence="4 5" id="KW-1015">Disulfide bond</keyword>
<keyword evidence="3" id="KW-0677">Repeat</keyword>
<accession>A0AAV1HQD0</accession>
<evidence type="ECO:0000313" key="8">
    <source>
        <dbReference type="Proteomes" id="UP001178508"/>
    </source>
</evidence>
<evidence type="ECO:0000256" key="1">
    <source>
        <dbReference type="ARBA" id="ARBA00022536"/>
    </source>
</evidence>
<dbReference type="Pfam" id="PF21700">
    <property type="entry name" value="EGF_DL_JAG"/>
    <property type="match status" value="1"/>
</dbReference>
<feature type="domain" description="EGF-like" evidence="6">
    <location>
        <begin position="109"/>
        <end position="134"/>
    </location>
</feature>
<dbReference type="Gene3D" id="2.10.25.10">
    <property type="entry name" value="Laminin"/>
    <property type="match status" value="4"/>
</dbReference>
<dbReference type="PANTHER" id="PTHR24049">
    <property type="entry name" value="CRUMBS FAMILY MEMBER"/>
    <property type="match status" value="1"/>
</dbReference>
<dbReference type="GO" id="GO:0007157">
    <property type="term" value="P:heterophilic cell-cell adhesion via plasma membrane cell adhesion molecules"/>
    <property type="evidence" value="ECO:0007669"/>
    <property type="project" value="TreeGrafter"/>
</dbReference>
<dbReference type="EMBL" id="OY660887">
    <property type="protein sequence ID" value="CAJ1087289.1"/>
    <property type="molecule type" value="Genomic_DNA"/>
</dbReference>
<name>A0AAV1HQD0_XYRNO</name>
<keyword evidence="8" id="KW-1185">Reference proteome</keyword>
<evidence type="ECO:0000259" key="6">
    <source>
        <dbReference type="PROSITE" id="PS50026"/>
    </source>
</evidence>
<dbReference type="GO" id="GO:0005509">
    <property type="term" value="F:calcium ion binding"/>
    <property type="evidence" value="ECO:0007669"/>
    <property type="project" value="InterPro"/>
</dbReference>
<evidence type="ECO:0000256" key="4">
    <source>
        <dbReference type="ARBA" id="ARBA00023157"/>
    </source>
</evidence>
<dbReference type="GO" id="GO:0005886">
    <property type="term" value="C:plasma membrane"/>
    <property type="evidence" value="ECO:0007669"/>
    <property type="project" value="TreeGrafter"/>
</dbReference>
<dbReference type="PROSITE" id="PS50026">
    <property type="entry name" value="EGF_3"/>
    <property type="match status" value="3"/>
</dbReference>